<dbReference type="EMBL" id="JAHWQX010000003">
    <property type="protein sequence ID" value="MBW3097998.1"/>
    <property type="molecule type" value="Genomic_DNA"/>
</dbReference>
<dbReference type="Proteomes" id="UP001430804">
    <property type="component" value="Unassembled WGS sequence"/>
</dbReference>
<protein>
    <submittedName>
        <fullName evidence="1">DUF302 domain-containing protein</fullName>
    </submittedName>
</protein>
<sequence>MVAGGLALVIGPVQAEGSDVYSVTTSEMSFEDAAQGVNDAIINKGYKVDYHGFLGEMLKRTAEDVGATQKLYKDAEFFTFCSAVVSRTAMEADIGNIAYCPYVIFVYEDASNPGEVTIGHRTLPEGAGRDEVNALLGSLVDTAAEGF</sequence>
<name>A0ABS6WQS1_9HYPH</name>
<organism evidence="1 2">
    <name type="scientific">Pseudohoeflea coraliihabitans</name>
    <dbReference type="NCBI Taxonomy" id="2860393"/>
    <lineage>
        <taxon>Bacteria</taxon>
        <taxon>Pseudomonadati</taxon>
        <taxon>Pseudomonadota</taxon>
        <taxon>Alphaproteobacteria</taxon>
        <taxon>Hyphomicrobiales</taxon>
        <taxon>Rhizobiaceae</taxon>
        <taxon>Pseudohoeflea</taxon>
    </lineage>
</organism>
<evidence type="ECO:0000313" key="1">
    <source>
        <dbReference type="EMBL" id="MBW3097998.1"/>
    </source>
</evidence>
<gene>
    <name evidence="1" type="ORF">KY465_11965</name>
</gene>
<evidence type="ECO:0000313" key="2">
    <source>
        <dbReference type="Proteomes" id="UP001430804"/>
    </source>
</evidence>
<comment type="caution">
    <text evidence="1">The sequence shown here is derived from an EMBL/GenBank/DDBJ whole genome shotgun (WGS) entry which is preliminary data.</text>
</comment>
<accession>A0ABS6WQS1</accession>
<reference evidence="1" key="1">
    <citation type="submission" date="2021-07" db="EMBL/GenBank/DDBJ databases">
        <title>Pseudohoeflea marina sp. nov. a polyhydroxyalcanoate-producing bacterium.</title>
        <authorList>
            <person name="Zheng W."/>
            <person name="Yu S."/>
            <person name="Huang Y."/>
        </authorList>
    </citation>
    <scope>NUCLEOTIDE SEQUENCE</scope>
    <source>
        <strain evidence="1">DP4N28-3</strain>
    </source>
</reference>
<proteinExistence type="predicted"/>
<keyword evidence="2" id="KW-1185">Reference proteome</keyword>